<dbReference type="AlphaFoldDB" id="A0A9W8WUR6"/>
<keyword evidence="1" id="KW-0175">Coiled coil</keyword>
<proteinExistence type="predicted"/>
<feature type="compositionally biased region" description="Basic and acidic residues" evidence="2">
    <location>
        <begin position="162"/>
        <end position="173"/>
    </location>
</feature>
<name>A0A9W8WUR6_9PLEO</name>
<comment type="caution">
    <text evidence="3">The sequence shown here is derived from an EMBL/GenBank/DDBJ whole genome shotgun (WGS) entry which is preliminary data.</text>
</comment>
<reference evidence="3" key="1">
    <citation type="submission" date="2022-10" db="EMBL/GenBank/DDBJ databases">
        <title>Tapping the CABI collections for fungal endophytes: first genome assemblies for Collariella, Neodidymelliopsis, Ascochyta clinopodiicola, Didymella pomorum, Didymosphaeria variabile, Neocosmospora piperis and Neocucurbitaria cava.</title>
        <authorList>
            <person name="Hill R."/>
        </authorList>
    </citation>
    <scope>NUCLEOTIDE SEQUENCE</scope>
    <source>
        <strain evidence="3">IMI 360193</strain>
    </source>
</reference>
<protein>
    <submittedName>
        <fullName evidence="3">Uncharacterized protein</fullName>
    </submittedName>
</protein>
<keyword evidence="4" id="KW-1185">Reference proteome</keyword>
<organism evidence="3 4">
    <name type="scientific">Didymella glomerata</name>
    <dbReference type="NCBI Taxonomy" id="749621"/>
    <lineage>
        <taxon>Eukaryota</taxon>
        <taxon>Fungi</taxon>
        <taxon>Dikarya</taxon>
        <taxon>Ascomycota</taxon>
        <taxon>Pezizomycotina</taxon>
        <taxon>Dothideomycetes</taxon>
        <taxon>Pleosporomycetidae</taxon>
        <taxon>Pleosporales</taxon>
        <taxon>Pleosporineae</taxon>
        <taxon>Didymellaceae</taxon>
        <taxon>Didymella</taxon>
    </lineage>
</organism>
<feature type="coiled-coil region" evidence="1">
    <location>
        <begin position="5"/>
        <end position="49"/>
    </location>
</feature>
<accession>A0A9W8WUR6</accession>
<evidence type="ECO:0000313" key="4">
    <source>
        <dbReference type="Proteomes" id="UP001140562"/>
    </source>
</evidence>
<sequence length="173" mass="20171">MTAPEEFYKAKARRLEGDADELRKMRETITMTEEENSQLVTELAQAETEANVHHRQTAENTESLCLELAHLRQTIEHKESRDWRKTQEELAMIKAEQMQLRSNLANAQDIVAARQSLSDNVQVLIDYQTHFQTSRDKCRFSVFKKLTKMFKSDKPKKTKAGQNERLREQTGTE</sequence>
<dbReference type="EMBL" id="JAPEUV010000096">
    <property type="protein sequence ID" value="KAJ4333355.1"/>
    <property type="molecule type" value="Genomic_DNA"/>
</dbReference>
<feature type="region of interest" description="Disordered" evidence="2">
    <location>
        <begin position="152"/>
        <end position="173"/>
    </location>
</feature>
<evidence type="ECO:0000256" key="2">
    <source>
        <dbReference type="SAM" id="MobiDB-lite"/>
    </source>
</evidence>
<gene>
    <name evidence="3" type="ORF">N0V87_007646</name>
</gene>
<dbReference type="Proteomes" id="UP001140562">
    <property type="component" value="Unassembled WGS sequence"/>
</dbReference>
<evidence type="ECO:0000256" key="1">
    <source>
        <dbReference type="SAM" id="Coils"/>
    </source>
</evidence>
<evidence type="ECO:0000313" key="3">
    <source>
        <dbReference type="EMBL" id="KAJ4333355.1"/>
    </source>
</evidence>